<evidence type="ECO:0000259" key="7">
    <source>
        <dbReference type="Pfam" id="PF07005"/>
    </source>
</evidence>
<dbReference type="Pfam" id="PF07005">
    <property type="entry name" value="SBD_N"/>
    <property type="match status" value="1"/>
</dbReference>
<evidence type="ECO:0000256" key="4">
    <source>
        <dbReference type="ARBA" id="ARBA00022777"/>
    </source>
</evidence>
<dbReference type="InterPro" id="IPR031475">
    <property type="entry name" value="NBD_C"/>
</dbReference>
<evidence type="ECO:0000313" key="10">
    <source>
        <dbReference type="Proteomes" id="UP000608890"/>
    </source>
</evidence>
<dbReference type="GO" id="GO:0005524">
    <property type="term" value="F:ATP binding"/>
    <property type="evidence" value="ECO:0007669"/>
    <property type="project" value="UniProtKB-KW"/>
</dbReference>
<keyword evidence="2" id="KW-0808">Transferase</keyword>
<dbReference type="AlphaFoldDB" id="A0A917U288"/>
<name>A0A917U288_9ACTN</name>
<keyword evidence="5" id="KW-0067">ATP-binding</keyword>
<feature type="domain" description="Four-carbon acid sugar kinase nucleotide binding" evidence="8">
    <location>
        <begin position="307"/>
        <end position="470"/>
    </location>
</feature>
<dbReference type="SUPFAM" id="SSF142764">
    <property type="entry name" value="YgbK-like"/>
    <property type="match status" value="1"/>
</dbReference>
<proteinExistence type="inferred from homology"/>
<keyword evidence="6" id="KW-0119">Carbohydrate metabolism</keyword>
<gene>
    <name evidence="9" type="ORF">GCM10011608_42640</name>
</gene>
<dbReference type="InterPro" id="IPR037051">
    <property type="entry name" value="4-carb_acid_sugar_kinase_N_sf"/>
</dbReference>
<organism evidence="9 10">
    <name type="scientific">Micromonospora sonchi</name>
    <dbReference type="NCBI Taxonomy" id="1763543"/>
    <lineage>
        <taxon>Bacteria</taxon>
        <taxon>Bacillati</taxon>
        <taxon>Actinomycetota</taxon>
        <taxon>Actinomycetes</taxon>
        <taxon>Micromonosporales</taxon>
        <taxon>Micromonosporaceae</taxon>
        <taxon>Micromonospora</taxon>
    </lineage>
</organism>
<reference evidence="9" key="1">
    <citation type="journal article" date="2014" name="Int. J. Syst. Evol. Microbiol.">
        <title>Complete genome sequence of Corynebacterium casei LMG S-19264T (=DSM 44701T), isolated from a smear-ripened cheese.</title>
        <authorList>
            <consortium name="US DOE Joint Genome Institute (JGI-PGF)"/>
            <person name="Walter F."/>
            <person name="Albersmeier A."/>
            <person name="Kalinowski J."/>
            <person name="Ruckert C."/>
        </authorList>
    </citation>
    <scope>NUCLEOTIDE SEQUENCE</scope>
    <source>
        <strain evidence="9">CGMCC 4.7312</strain>
    </source>
</reference>
<dbReference type="Proteomes" id="UP000608890">
    <property type="component" value="Unassembled WGS sequence"/>
</dbReference>
<dbReference type="EMBL" id="BMNB01000022">
    <property type="protein sequence ID" value="GGM53234.1"/>
    <property type="molecule type" value="Genomic_DNA"/>
</dbReference>
<dbReference type="InterPro" id="IPR042213">
    <property type="entry name" value="NBD_C_sf"/>
</dbReference>
<dbReference type="InterPro" id="IPR010737">
    <property type="entry name" value="4-carb_acid_sugar_kinase_N"/>
</dbReference>
<keyword evidence="3" id="KW-0547">Nucleotide-binding</keyword>
<dbReference type="Gene3D" id="3.40.980.20">
    <property type="entry name" value="Four-carbon acid sugar kinase, nucleotide binding domain"/>
    <property type="match status" value="1"/>
</dbReference>
<evidence type="ECO:0000313" key="9">
    <source>
        <dbReference type="EMBL" id="GGM53234.1"/>
    </source>
</evidence>
<reference evidence="9" key="2">
    <citation type="submission" date="2020-09" db="EMBL/GenBank/DDBJ databases">
        <authorList>
            <person name="Sun Q."/>
            <person name="Zhou Y."/>
        </authorList>
    </citation>
    <scope>NUCLEOTIDE SEQUENCE</scope>
    <source>
        <strain evidence="9">CGMCC 4.7312</strain>
    </source>
</reference>
<evidence type="ECO:0000256" key="6">
    <source>
        <dbReference type="ARBA" id="ARBA00023277"/>
    </source>
</evidence>
<dbReference type="GO" id="GO:0016301">
    <property type="term" value="F:kinase activity"/>
    <property type="evidence" value="ECO:0007669"/>
    <property type="project" value="UniProtKB-KW"/>
</dbReference>
<evidence type="ECO:0000259" key="8">
    <source>
        <dbReference type="Pfam" id="PF17042"/>
    </source>
</evidence>
<keyword evidence="10" id="KW-1185">Reference proteome</keyword>
<keyword evidence="4" id="KW-0418">Kinase</keyword>
<evidence type="ECO:0000256" key="5">
    <source>
        <dbReference type="ARBA" id="ARBA00022840"/>
    </source>
</evidence>
<dbReference type="RefSeq" id="WP_189047083.1">
    <property type="nucleotide sequence ID" value="NZ_BMNB01000022.1"/>
</dbReference>
<feature type="domain" description="Four-carbon acid sugar kinase N-terminal" evidence="7">
    <location>
        <begin position="41"/>
        <end position="281"/>
    </location>
</feature>
<evidence type="ECO:0000256" key="3">
    <source>
        <dbReference type="ARBA" id="ARBA00022741"/>
    </source>
</evidence>
<dbReference type="Gene3D" id="3.40.50.10840">
    <property type="entry name" value="Putative sugar-binding, N-terminal domain"/>
    <property type="match status" value="1"/>
</dbReference>
<protein>
    <recommendedName>
        <fullName evidence="11">Four-carbon acid sugar kinase family protein</fullName>
    </recommendedName>
</protein>
<sequence>MTASRDQLISPRDANWAEALPQARGVTVAEIRARLSGARRLVVLDDDPTGTQTVRDVPVLTRWDVEDVRWALRQGTPGFYVLTNTRSLSPAAAAERNRDVARACLEAARLEDVQLTFASRGDSTLRGHFPLETDVLAEVLAEHGQPTHAVLLAPAYIDAGRVTVGGVHWAAGPAGLAPIADGEYARDATFGYHSSRLAEWVEEKSGGRLRADQVAEVHLTDIRAAGGGALRAVLSAAQDGQVVAIDAATDDDLRSAVLDIIAAERAGVGIVQRVGPSFVRARLGQEDGSRIDDERLAQLVDPDAHGLVVVGSHVGLTTRQLDVLRQRRSPTELELDVAKVMDPADRASHVEQLVRQAVTALADNLVVLRTSRQLVTGIDANGSLDIARTVSSALVDATARIVGQRRPSFVLAKGGITSSDVATEALRMDRAWIRGPILDGIVSLWEAASGFAADLPYVVFAGNVGDDTSLADVVERLEEASGRSEKPA</sequence>
<evidence type="ECO:0000256" key="1">
    <source>
        <dbReference type="ARBA" id="ARBA00005715"/>
    </source>
</evidence>
<evidence type="ECO:0008006" key="11">
    <source>
        <dbReference type="Google" id="ProtNLM"/>
    </source>
</evidence>
<evidence type="ECO:0000256" key="2">
    <source>
        <dbReference type="ARBA" id="ARBA00022679"/>
    </source>
</evidence>
<dbReference type="Pfam" id="PF17042">
    <property type="entry name" value="NBD_C"/>
    <property type="match status" value="1"/>
</dbReference>
<comment type="similarity">
    <text evidence="1">Belongs to the four-carbon acid sugar kinase family.</text>
</comment>
<accession>A0A917U288</accession>
<comment type="caution">
    <text evidence="9">The sequence shown here is derived from an EMBL/GenBank/DDBJ whole genome shotgun (WGS) entry which is preliminary data.</text>
</comment>